<gene>
    <name evidence="2" type="ORF">DXV75_02605</name>
</gene>
<evidence type="ECO:0000313" key="3">
    <source>
        <dbReference type="Proteomes" id="UP000256561"/>
    </source>
</evidence>
<reference evidence="3" key="1">
    <citation type="submission" date="2018-08" db="EMBL/GenBank/DDBJ databases">
        <authorList>
            <person name="Zhang J."/>
            <person name="Du Z.-J."/>
        </authorList>
    </citation>
    <scope>NUCLEOTIDE SEQUENCE [LARGE SCALE GENOMIC DNA]</scope>
    <source>
        <strain evidence="3">KCTC 52655</strain>
    </source>
</reference>
<dbReference type="AlphaFoldDB" id="A0A3D8MEX5"/>
<proteinExistence type="predicted"/>
<dbReference type="EMBL" id="QRHA01000001">
    <property type="protein sequence ID" value="RDV29357.1"/>
    <property type="molecule type" value="Genomic_DNA"/>
</dbReference>
<protein>
    <recommendedName>
        <fullName evidence="4">Cellulase Ig-like domain-containing protein</fullName>
    </recommendedName>
</protein>
<keyword evidence="1" id="KW-0732">Signal</keyword>
<dbReference type="InterPro" id="IPR008928">
    <property type="entry name" value="6-hairpin_glycosidase_sf"/>
</dbReference>
<dbReference type="SUPFAM" id="SSF48208">
    <property type="entry name" value="Six-hairpin glycosidases"/>
    <property type="match status" value="1"/>
</dbReference>
<keyword evidence="3" id="KW-1185">Reference proteome</keyword>
<organism evidence="2 3">
    <name type="scientific">Alteromonas aestuariivivens</name>
    <dbReference type="NCBI Taxonomy" id="1938339"/>
    <lineage>
        <taxon>Bacteria</taxon>
        <taxon>Pseudomonadati</taxon>
        <taxon>Pseudomonadota</taxon>
        <taxon>Gammaproteobacteria</taxon>
        <taxon>Alteromonadales</taxon>
        <taxon>Alteromonadaceae</taxon>
        <taxon>Alteromonas/Salinimonas group</taxon>
        <taxon>Alteromonas</taxon>
    </lineage>
</organism>
<dbReference type="RefSeq" id="WP_115591647.1">
    <property type="nucleotide sequence ID" value="NZ_QRHA01000001.1"/>
</dbReference>
<dbReference type="Proteomes" id="UP000256561">
    <property type="component" value="Unassembled WGS sequence"/>
</dbReference>
<comment type="caution">
    <text evidence="2">The sequence shown here is derived from an EMBL/GenBank/DDBJ whole genome shotgun (WGS) entry which is preliminary data.</text>
</comment>
<feature type="chain" id="PRO_5017537963" description="Cellulase Ig-like domain-containing protein" evidence="1">
    <location>
        <begin position="19"/>
        <end position="689"/>
    </location>
</feature>
<accession>A0A3D8MEX5</accession>
<evidence type="ECO:0008006" key="4">
    <source>
        <dbReference type="Google" id="ProtNLM"/>
    </source>
</evidence>
<evidence type="ECO:0000313" key="2">
    <source>
        <dbReference type="EMBL" id="RDV29357.1"/>
    </source>
</evidence>
<evidence type="ECO:0000256" key="1">
    <source>
        <dbReference type="SAM" id="SignalP"/>
    </source>
</evidence>
<sequence>MSRSQLRIALLTWAALFAAGANGTSELQLDQVEGRLTLMQKDIPMLQAPREGFWSVGVNAGGLDELNFLHAQISEVSQYEDWTVYAGRLEMEGGNWLLRDSCQPQEQRIKCIRRFEWQGTHTLEQVVLSVRWQSPSAQAKTFLPGLVYYGNPAAKKMDPSRIAHMSQQAGEFVQFEEHRFPMPFAYLEWPQQEHYAGAAVHSLPSAVARGNRADLWWSLGTATAAGHSEIRLLSGPVGFNRTADVVKLYQKENAPYPNATMQVRPGDVIEKTYYLQADTFAQPGSGFRLPMYTSMDIFQPFDTRRYPTFDEVVGAKLAFSEKRFMQGEGYSGFNMFDHQFRRQIVMGWAGQSDAPGYYLLALGKAHGRQDWIEQGRQALDFLTQAPFDPNQGFALRYAVDDSKWSHYDHVSQGQALYMFAKAIETGRQIEGLDTAKWEQFFLRGAQWHAQNILKPQWSPLSTNEGFLVAPLALGARLFDNKELGLAAVKAADHYAKRHLSMDEPYWGGTLDAKGEDKEGAWAGFQAFMAVYDLTGEQQYLEYAQHAAEVMLSYTVVWDIPMPAGRLSDQGFKSTGWTAVSPQNQHLDVYGVLTTPWLNRLGQLTNDARLQQLARVMYLSCGQLIAPTGEQGEQIQHTNFVQSKHNIKLAGAQPDPGTFRGGYSEEWTVLWITAHFLTAAALLNEQGEEW</sequence>
<name>A0A3D8MEX5_9ALTE</name>
<dbReference type="GO" id="GO:0005975">
    <property type="term" value="P:carbohydrate metabolic process"/>
    <property type="evidence" value="ECO:0007669"/>
    <property type="project" value="InterPro"/>
</dbReference>
<feature type="signal peptide" evidence="1">
    <location>
        <begin position="1"/>
        <end position="18"/>
    </location>
</feature>
<dbReference type="OrthoDB" id="6376700at2"/>